<evidence type="ECO:0000256" key="1">
    <source>
        <dbReference type="ARBA" id="ARBA00022485"/>
    </source>
</evidence>
<dbReference type="PROSITE" id="PS51918">
    <property type="entry name" value="RADICAL_SAM"/>
    <property type="match status" value="1"/>
</dbReference>
<feature type="binding site" evidence="8">
    <location>
        <position position="136"/>
    </location>
    <ligand>
        <name>(3R)-3-methyl-D-ornithine</name>
        <dbReference type="ChEBI" id="CHEBI:64642"/>
    </ligand>
</feature>
<dbReference type="Proteomes" id="UP000294682">
    <property type="component" value="Unassembled WGS sequence"/>
</dbReference>
<dbReference type="SMART" id="SM00876">
    <property type="entry name" value="BATS"/>
    <property type="match status" value="1"/>
</dbReference>
<gene>
    <name evidence="10" type="ORF">EDD78_10352</name>
</gene>
<dbReference type="SFLD" id="SFLDS00029">
    <property type="entry name" value="Radical_SAM"/>
    <property type="match status" value="1"/>
</dbReference>
<dbReference type="InterPro" id="IPR034422">
    <property type="entry name" value="HydE/PylB-like"/>
</dbReference>
<dbReference type="Pfam" id="PF04055">
    <property type="entry name" value="Radical_SAM"/>
    <property type="match status" value="1"/>
</dbReference>
<dbReference type="GO" id="GO:0046872">
    <property type="term" value="F:metal ion binding"/>
    <property type="evidence" value="ECO:0007669"/>
    <property type="project" value="UniProtKB-KW"/>
</dbReference>
<dbReference type="GO" id="GO:0051539">
    <property type="term" value="F:4 iron, 4 sulfur cluster binding"/>
    <property type="evidence" value="ECO:0007669"/>
    <property type="project" value="UniProtKB-KW"/>
</dbReference>
<comment type="caution">
    <text evidence="10">The sequence shown here is derived from an EMBL/GenBank/DDBJ whole genome shotgun (WGS) entry which is preliminary data.</text>
</comment>
<feature type="binding site" evidence="8">
    <location>
        <position position="161"/>
    </location>
    <ligand>
        <name>S-adenosyl-L-methionine</name>
        <dbReference type="ChEBI" id="CHEBI:59789"/>
    </ligand>
</feature>
<dbReference type="InterPro" id="IPR013785">
    <property type="entry name" value="Aldolase_TIM"/>
</dbReference>
<keyword evidence="4 7" id="KW-0408">Iron</keyword>
<dbReference type="InterPro" id="IPR010722">
    <property type="entry name" value="BATS_dom"/>
</dbReference>
<feature type="binding site" evidence="8">
    <location>
        <position position="270"/>
    </location>
    <ligand>
        <name>(3R)-3-methyl-D-ornithine</name>
        <dbReference type="ChEBI" id="CHEBI:64642"/>
    </ligand>
</feature>
<dbReference type="InterPro" id="IPR007197">
    <property type="entry name" value="rSAM"/>
</dbReference>
<evidence type="ECO:0000259" key="9">
    <source>
        <dbReference type="PROSITE" id="PS51918"/>
    </source>
</evidence>
<evidence type="ECO:0000256" key="4">
    <source>
        <dbReference type="ARBA" id="ARBA00023004"/>
    </source>
</evidence>
<reference evidence="10 11" key="1">
    <citation type="submission" date="2019-03" db="EMBL/GenBank/DDBJ databases">
        <title>Genomic Encyclopedia of Type Strains, Phase IV (KMG-IV): sequencing the most valuable type-strain genomes for metagenomic binning, comparative biology and taxonomic classification.</title>
        <authorList>
            <person name="Goeker M."/>
        </authorList>
    </citation>
    <scope>NUCLEOTIDE SEQUENCE [LARGE SCALE GENOMIC DNA]</scope>
    <source>
        <strain evidence="10 11">DSM 100433</strain>
    </source>
</reference>
<feature type="binding site" evidence="7">
    <location>
        <position position="68"/>
    </location>
    <ligand>
        <name>[4Fe-4S] cluster</name>
        <dbReference type="ChEBI" id="CHEBI:49883"/>
        <note>4Fe-4S-S-AdoMet</note>
    </ligand>
</feature>
<dbReference type="PANTHER" id="PTHR43726:SF1">
    <property type="entry name" value="BIOTIN SYNTHASE"/>
    <property type="match status" value="1"/>
</dbReference>
<dbReference type="InterPro" id="IPR006638">
    <property type="entry name" value="Elp3/MiaA/NifB-like_rSAM"/>
</dbReference>
<evidence type="ECO:0000256" key="5">
    <source>
        <dbReference type="ARBA" id="ARBA00023014"/>
    </source>
</evidence>
<evidence type="ECO:0000256" key="7">
    <source>
        <dbReference type="PIRSR" id="PIRSR004762-1"/>
    </source>
</evidence>
<dbReference type="PANTHER" id="PTHR43726">
    <property type="entry name" value="3-METHYLORNITHINE SYNTHASE"/>
    <property type="match status" value="1"/>
</dbReference>
<dbReference type="SMART" id="SM00729">
    <property type="entry name" value="Elp3"/>
    <property type="match status" value="1"/>
</dbReference>
<protein>
    <submittedName>
        <fullName evidence="10">Biotin synthase</fullName>
    </submittedName>
</protein>
<dbReference type="RefSeq" id="WP_286170731.1">
    <property type="nucleotide sequence ID" value="NZ_SLUK01000003.1"/>
</dbReference>
<dbReference type="SUPFAM" id="SSF102114">
    <property type="entry name" value="Radical SAM enzymes"/>
    <property type="match status" value="1"/>
</dbReference>
<feature type="binding site" evidence="8">
    <location>
        <position position="180"/>
    </location>
    <ligand>
        <name>S-adenosyl-L-methionine</name>
        <dbReference type="ChEBI" id="CHEBI:59789"/>
    </ligand>
</feature>
<proteinExistence type="predicted"/>
<comment type="cofactor">
    <cofactor evidence="6">
        <name>[2Fe-2S] cluster</name>
        <dbReference type="ChEBI" id="CHEBI:190135"/>
    </cofactor>
</comment>
<keyword evidence="5 7" id="KW-0411">Iron-sulfur</keyword>
<dbReference type="CDD" id="cd01335">
    <property type="entry name" value="Radical_SAM"/>
    <property type="match status" value="1"/>
</dbReference>
<name>A0A9X8UKG9_9FIRM</name>
<dbReference type="InterPro" id="IPR058240">
    <property type="entry name" value="rSAM_sf"/>
</dbReference>
<dbReference type="GO" id="GO:0044272">
    <property type="term" value="P:sulfur compound biosynthetic process"/>
    <property type="evidence" value="ECO:0007669"/>
    <property type="project" value="UniProtKB-ARBA"/>
</dbReference>
<dbReference type="InterPro" id="IPR024021">
    <property type="entry name" value="FeFe-hyd_HydE_rSAM"/>
</dbReference>
<organism evidence="10 11">
    <name type="scientific">Harryflintia acetispora</name>
    <dbReference type="NCBI Taxonomy" id="1849041"/>
    <lineage>
        <taxon>Bacteria</taxon>
        <taxon>Bacillati</taxon>
        <taxon>Bacillota</taxon>
        <taxon>Clostridia</taxon>
        <taxon>Eubacteriales</taxon>
        <taxon>Oscillospiraceae</taxon>
        <taxon>Harryflintia</taxon>
    </lineage>
</organism>
<evidence type="ECO:0000313" key="11">
    <source>
        <dbReference type="Proteomes" id="UP000294682"/>
    </source>
</evidence>
<dbReference type="SFLD" id="SFLDG01280">
    <property type="entry name" value="HydE/PylB-like"/>
    <property type="match status" value="1"/>
</dbReference>
<feature type="binding site" evidence="7">
    <location>
        <position position="65"/>
    </location>
    <ligand>
        <name>[4Fe-4S] cluster</name>
        <dbReference type="ChEBI" id="CHEBI:49883"/>
        <note>4Fe-4S-S-AdoMet</note>
    </ligand>
</feature>
<dbReference type="Gene3D" id="3.20.20.70">
    <property type="entry name" value="Aldolase class I"/>
    <property type="match status" value="1"/>
</dbReference>
<comment type="cofactor">
    <cofactor evidence="7">
        <name>[4Fe-4S] cluster</name>
        <dbReference type="ChEBI" id="CHEBI:49883"/>
    </cofactor>
    <text evidence="7">Binds 1 [4Fe-4S] cluster. The cluster is coordinated with 3 cysteines and an exchangeable S-adenosyl-L-methionine.</text>
</comment>
<evidence type="ECO:0000256" key="6">
    <source>
        <dbReference type="ARBA" id="ARBA00034078"/>
    </source>
</evidence>
<accession>A0A9X8UKG9</accession>
<dbReference type="NCBIfam" id="TIGR03956">
    <property type="entry name" value="rSAM_HydE"/>
    <property type="match status" value="1"/>
</dbReference>
<keyword evidence="3" id="KW-0479">Metal-binding</keyword>
<evidence type="ECO:0000256" key="8">
    <source>
        <dbReference type="PIRSR" id="PIRSR004762-2"/>
    </source>
</evidence>
<feature type="domain" description="Radical SAM core" evidence="9">
    <location>
        <begin position="47"/>
        <end position="268"/>
    </location>
</feature>
<dbReference type="SFLD" id="SFLDG01060">
    <property type="entry name" value="BATS_domain_containing"/>
    <property type="match status" value="1"/>
</dbReference>
<dbReference type="GO" id="GO:0016740">
    <property type="term" value="F:transferase activity"/>
    <property type="evidence" value="ECO:0007669"/>
    <property type="project" value="TreeGrafter"/>
</dbReference>
<dbReference type="EMBL" id="SLUK01000003">
    <property type="protein sequence ID" value="TCL44015.1"/>
    <property type="molecule type" value="Genomic_DNA"/>
</dbReference>
<evidence type="ECO:0000256" key="3">
    <source>
        <dbReference type="ARBA" id="ARBA00022723"/>
    </source>
</evidence>
<keyword evidence="11" id="KW-1185">Reference proteome</keyword>
<evidence type="ECO:0000256" key="2">
    <source>
        <dbReference type="ARBA" id="ARBA00022691"/>
    </source>
</evidence>
<dbReference type="PIRSF" id="PIRSF004762">
    <property type="entry name" value="CHP00423"/>
    <property type="match status" value="1"/>
</dbReference>
<feature type="binding site" evidence="7">
    <location>
        <position position="61"/>
    </location>
    <ligand>
        <name>[4Fe-4S] cluster</name>
        <dbReference type="ChEBI" id="CHEBI:49883"/>
        <note>4Fe-4S-S-AdoMet</note>
    </ligand>
</feature>
<dbReference type="GO" id="GO:0042364">
    <property type="term" value="P:water-soluble vitamin biosynthetic process"/>
    <property type="evidence" value="ECO:0007669"/>
    <property type="project" value="UniProtKB-ARBA"/>
</dbReference>
<dbReference type="AlphaFoldDB" id="A0A9X8UKG9"/>
<sequence>MEAKITIDRMARGYLPMTEELEQVLAMKDDTYLLHTADEVRQKAVGDTVHIRGILEFSNHCRCGCFYCGLRAQNDKLPRYRMEPGEIIETAKAASEAGYRTVVLQSGEDMWYTKEKLCSVIEGIRRECGGMAITLSVGERPFEELRAFREAGADRYLIKHECSDARMYGRICDGKALVNRIGCQRNLKKLGYELGGGFMVGLPGQRARVVANDLLMLRRLGCDMAGIGPFIPHPDTPFGGYQPGSARLTLRAVALARLLLPKSNLPATTSLGVLDKNGRDAVFSGGANVIMRKVTPWAYRRQYEIYPTDFGEETDLATARRELEEYIRSIGKVPL</sequence>
<evidence type="ECO:0000313" key="10">
    <source>
        <dbReference type="EMBL" id="TCL44015.1"/>
    </source>
</evidence>
<keyword evidence="1 7" id="KW-0004">4Fe-4S</keyword>
<keyword evidence="2 7" id="KW-0949">S-adenosyl-L-methionine</keyword>